<feature type="compositionally biased region" description="Acidic residues" evidence="1">
    <location>
        <begin position="112"/>
        <end position="121"/>
    </location>
</feature>
<evidence type="ECO:0000313" key="3">
    <source>
        <dbReference type="EMBL" id="KPA73438.1"/>
    </source>
</evidence>
<proteinExistence type="predicted"/>
<dbReference type="InterPro" id="IPR050365">
    <property type="entry name" value="TIM50"/>
</dbReference>
<feature type="region of interest" description="Disordered" evidence="1">
    <location>
        <begin position="442"/>
        <end position="515"/>
    </location>
</feature>
<dbReference type="OrthoDB" id="277011at2759"/>
<feature type="region of interest" description="Disordered" evidence="1">
    <location>
        <begin position="538"/>
        <end position="558"/>
    </location>
</feature>
<feature type="compositionally biased region" description="Basic residues" evidence="1">
    <location>
        <begin position="275"/>
        <end position="284"/>
    </location>
</feature>
<feature type="compositionally biased region" description="Low complexity" evidence="1">
    <location>
        <begin position="261"/>
        <end position="274"/>
    </location>
</feature>
<dbReference type="InterPro" id="IPR004274">
    <property type="entry name" value="FCP1_dom"/>
</dbReference>
<dbReference type="AlphaFoldDB" id="A0A0N0DQN4"/>
<feature type="compositionally biased region" description="Basic and acidic residues" evidence="1">
    <location>
        <begin position="135"/>
        <end position="144"/>
    </location>
</feature>
<dbReference type="Gene3D" id="3.40.50.1000">
    <property type="entry name" value="HAD superfamily/HAD-like"/>
    <property type="match status" value="1"/>
</dbReference>
<feature type="compositionally biased region" description="Low complexity" evidence="1">
    <location>
        <begin position="542"/>
        <end position="558"/>
    </location>
</feature>
<gene>
    <name evidence="3" type="ORF">ABB37_09881</name>
</gene>
<dbReference type="Proteomes" id="UP000037923">
    <property type="component" value="Unassembled WGS sequence"/>
</dbReference>
<dbReference type="InterPro" id="IPR023214">
    <property type="entry name" value="HAD_sf"/>
</dbReference>
<feature type="region of interest" description="Disordered" evidence="1">
    <location>
        <begin position="241"/>
        <end position="286"/>
    </location>
</feature>
<feature type="compositionally biased region" description="Low complexity" evidence="1">
    <location>
        <begin position="635"/>
        <end position="645"/>
    </location>
</feature>
<feature type="region of interest" description="Disordered" evidence="1">
    <location>
        <begin position="633"/>
        <end position="696"/>
    </location>
</feature>
<dbReference type="SMART" id="SM00577">
    <property type="entry name" value="CPDc"/>
    <property type="match status" value="1"/>
</dbReference>
<sequence length="744" mass="78530">MLYDFFRFLRGVWDAVVLPYVLLSIANLATDGWEAATHLRETLKVLVCFLSGRSHRGFPLSRSALEAQRTAVTAAAGSTAAGRKTPSTLPLGPRGVASPPPLLHCSYRAGSEEENDADSEAEFPPGRQRPSVRGLSDEERRREGCTSGSTGAAADDDDGDDGSVSPAPLIQRRLLLGRKGEVEEWLPALRSRLLIPPHHPLCVSRSLHQLVSIVIGPIQQPTVSTMPTRHPEPQWPPHFLRTGHNAGGGVAGGGVGDPSTDEYSSSNSSATSSTLRRRSGHTTRYRQASSVVYQRVSSRHLDFSNSRVAPHLIASITAHHVLSYPATRQKVLVMDLDETLCYVSTTTANMAGPPTFSEVIPTVSGAELFHVWVRPYARLFLATAAKLFNLVLFTSASKPYADTILQRIDPDHLLKLRYYRQDCRLVSRRMLRVMCAAVGKRGASSDSAGRQSSNDRVGAGAREGAVGDFNPSPSEQHDDASGSGSTTSTDNDSAGGGGTGGVSSSSGAESADATATQKATTTTTCSFASSGGLLTVGNTARSSSSSSTNSSISSGGNTNTAVAATAEDLPVLEKSLINEHAKVLLKDLRILKVPPELLVLIDNSEECTLVNPENALIVSPFIPSLTKGSASEKTAVAAAAHPTRGAARDTDTPRSDPQGEVKEAASPNTAAAAVPDDARTKSASSGGPAREPTTPAEEVLLMGDDGAANDGPEEDEVLLALLPMLECLLVVPDVRSILRLGKLY</sequence>
<dbReference type="PANTHER" id="PTHR12210">
    <property type="entry name" value="DULLARD PROTEIN PHOSPHATASE"/>
    <property type="match status" value="1"/>
</dbReference>
<feature type="region of interest" description="Disordered" evidence="1">
    <location>
        <begin position="74"/>
        <end position="166"/>
    </location>
</feature>
<feature type="domain" description="FCP1 homology" evidence="2">
    <location>
        <begin position="325"/>
        <end position="646"/>
    </location>
</feature>
<dbReference type="GeneID" id="26910164"/>
<protein>
    <recommendedName>
        <fullName evidence="2">FCP1 homology domain-containing protein</fullName>
    </recommendedName>
</protein>
<dbReference type="EMBL" id="LGTL01000036">
    <property type="protein sequence ID" value="KPA73438.1"/>
    <property type="molecule type" value="Genomic_DNA"/>
</dbReference>
<dbReference type="Pfam" id="PF03031">
    <property type="entry name" value="NIF"/>
    <property type="match status" value="2"/>
</dbReference>
<dbReference type="InterPro" id="IPR036412">
    <property type="entry name" value="HAD-like_sf"/>
</dbReference>
<dbReference type="SUPFAM" id="SSF56784">
    <property type="entry name" value="HAD-like"/>
    <property type="match status" value="2"/>
</dbReference>
<feature type="compositionally biased region" description="Low complexity" evidence="1">
    <location>
        <begin position="664"/>
        <end position="673"/>
    </location>
</feature>
<dbReference type="VEuPathDB" id="TriTrypDB:LpyrH10_36_0240"/>
<keyword evidence="4" id="KW-1185">Reference proteome</keyword>
<reference evidence="3 4" key="1">
    <citation type="submission" date="2015-07" db="EMBL/GenBank/DDBJ databases">
        <title>High-quality genome of monoxenous trypanosomatid Leptomonas pyrrhocoris.</title>
        <authorList>
            <person name="Flegontov P."/>
            <person name="Butenko A."/>
            <person name="Firsov S."/>
            <person name="Vlcek C."/>
            <person name="Logacheva M.D."/>
            <person name="Field M."/>
            <person name="Filatov D."/>
            <person name="Flegontova O."/>
            <person name="Gerasimov E."/>
            <person name="Jackson A.P."/>
            <person name="Kelly S."/>
            <person name="Opperdoes F."/>
            <person name="O'Reilly A."/>
            <person name="Votypka J."/>
            <person name="Yurchenko V."/>
            <person name="Lukes J."/>
        </authorList>
    </citation>
    <scope>NUCLEOTIDE SEQUENCE [LARGE SCALE GENOMIC DNA]</scope>
    <source>
        <strain evidence="3">H10</strain>
    </source>
</reference>
<comment type="caution">
    <text evidence="3">The sequence shown here is derived from an EMBL/GenBank/DDBJ whole genome shotgun (WGS) entry which is preliminary data.</text>
</comment>
<feature type="compositionally biased region" description="Low complexity" evidence="1">
    <location>
        <begin position="481"/>
        <end position="493"/>
    </location>
</feature>
<dbReference type="OMA" id="YPATRQK"/>
<feature type="compositionally biased region" description="Low complexity" evidence="1">
    <location>
        <begin position="456"/>
        <end position="467"/>
    </location>
</feature>
<organism evidence="3 4">
    <name type="scientific">Leptomonas pyrrhocoris</name>
    <name type="common">Firebug parasite</name>
    <dbReference type="NCBI Taxonomy" id="157538"/>
    <lineage>
        <taxon>Eukaryota</taxon>
        <taxon>Discoba</taxon>
        <taxon>Euglenozoa</taxon>
        <taxon>Kinetoplastea</taxon>
        <taxon>Metakinetoplastina</taxon>
        <taxon>Trypanosomatida</taxon>
        <taxon>Trypanosomatidae</taxon>
        <taxon>Leishmaniinae</taxon>
        <taxon>Leptomonas</taxon>
    </lineage>
</organism>
<feature type="compositionally biased region" description="Low complexity" evidence="1">
    <location>
        <begin position="502"/>
        <end position="515"/>
    </location>
</feature>
<dbReference type="RefSeq" id="XP_015651877.1">
    <property type="nucleotide sequence ID" value="XM_015809545.1"/>
</dbReference>
<feature type="compositionally biased region" description="Basic and acidic residues" evidence="1">
    <location>
        <begin position="646"/>
        <end position="663"/>
    </location>
</feature>
<name>A0A0N0DQN4_LEPPY</name>
<feature type="compositionally biased region" description="Gly residues" evidence="1">
    <location>
        <begin position="245"/>
        <end position="256"/>
    </location>
</feature>
<accession>A0A0N0DQN4</accession>
<feature type="compositionally biased region" description="Polar residues" evidence="1">
    <location>
        <begin position="444"/>
        <end position="455"/>
    </location>
</feature>
<evidence type="ECO:0000256" key="1">
    <source>
        <dbReference type="SAM" id="MobiDB-lite"/>
    </source>
</evidence>
<evidence type="ECO:0000259" key="2">
    <source>
        <dbReference type="PROSITE" id="PS50969"/>
    </source>
</evidence>
<dbReference type="PROSITE" id="PS50969">
    <property type="entry name" value="FCP1"/>
    <property type="match status" value="1"/>
</dbReference>
<evidence type="ECO:0000313" key="4">
    <source>
        <dbReference type="Proteomes" id="UP000037923"/>
    </source>
</evidence>